<name>A0A2A9M7B2_BESBE</name>
<dbReference type="AlphaFoldDB" id="A0A2A9M7B2"/>
<protein>
    <recommendedName>
        <fullName evidence="4">RAP domain-containing protein</fullName>
    </recommendedName>
</protein>
<evidence type="ECO:0000313" key="2">
    <source>
        <dbReference type="EMBL" id="PFH33074.1"/>
    </source>
</evidence>
<evidence type="ECO:0000313" key="3">
    <source>
        <dbReference type="Proteomes" id="UP000224006"/>
    </source>
</evidence>
<accession>A0A2A9M7B2</accession>
<organism evidence="2 3">
    <name type="scientific">Besnoitia besnoiti</name>
    <name type="common">Apicomplexan protozoan</name>
    <dbReference type="NCBI Taxonomy" id="94643"/>
    <lineage>
        <taxon>Eukaryota</taxon>
        <taxon>Sar</taxon>
        <taxon>Alveolata</taxon>
        <taxon>Apicomplexa</taxon>
        <taxon>Conoidasida</taxon>
        <taxon>Coccidia</taxon>
        <taxon>Eucoccidiorida</taxon>
        <taxon>Eimeriorina</taxon>
        <taxon>Sarcocystidae</taxon>
        <taxon>Besnoitia</taxon>
    </lineage>
</organism>
<dbReference type="VEuPathDB" id="ToxoDB:BESB_082730"/>
<dbReference type="RefSeq" id="XP_029217083.1">
    <property type="nucleotide sequence ID" value="XM_029366623.1"/>
</dbReference>
<sequence>MACSSFSMERKLSPAIRGSSALEGDGSQPSFRPKALYQRRRISNLAEPRVDHEPSTGRAQPRAEVPLRGAVFPCKVRDHGAVGATEDNQAAAVVDAVVEANVVLETRPDSATRIDLTEPQPEKCDSFFGQRQADQRLQREVGRAANGTPQPQDFYVNPVCMQMDTLLLKSESAEEILTLLVSHRGVMFLHNLVTALELLADFASAGSPSDRREKRLHSGEYVNISDHLAANRQLCTGLPASNTTSRGQLGNQENPDDIGSAGQPASGAPRMGAGGQGHLHLVGGDCPTRVMPRGWPQEQFAYEHFLAEGSTSTKACVSLDGIPLQASQAEGVAMHGRSVADWIIRDERYEVLVQDLRFHRRSLSFEAAAKVVLSLRRLEHRHYPLLSAMLHPLARREITLPALETCSFASAPGRGFDAREHPQQCASHALHDSGIQAAQSPSKSRQKKFDSVVQRRLDVLLQCAGVYAWAGYIQHPFFDRVAALFLSAMPSELRDPPATLPSSFISLAFHRELHCQHDDYRAADGSDDVADESRPPLSSSLKLDGSQIAADQEGFSGFFHKGSSAAGEGPTGAFHTRGREAEANPVDTVSPSNGISALQGHRFTSASSQKHSPESITSVELRASPALIVRALDIFSSLRVEAGHKVVDAAANRLMKHMADLSPDQLAAAAAAVTKTTGYAVLCSSTKDSEASSLPSSHDAPCSVAGLSARVGGQVAAPEGTCGLAHPVAISPTGNRGADHDTVVPLPHRPTNRALGRFSDSEAVWSGSERQVMETRVRSIPDRLLVAVASRLERDAPSFSLPSIVTVLRAFRRRKLHFPSCISVAVSRAATHLRLAANIRQQTVLTVDEIGQLVEACAFFGERPPAMWDPPSTTTVRPNVSGVPGHGDANTNELVDAAAAYLEQHLDEMSEQTAIRVTFALAAVDGATSRHAYLLSFAFRKIGKGTAWQGNKVAIFQLWLSHMLQFPWLRYNMPQRCVFEGLRAWCMQRGGYGAPFPRVVAEVSELLKRRAVAHAALVKVPASPYELDILLRSSGGETIVIMVTNECAPNTFAPVGGSRLQEVHLALAGFPHVAFLHQATWNSLPSEVERARFLLRVLQSVSPWPSSAEVCRRLREFIGNVLVEEELDTGGSIQTDR</sequence>
<gene>
    <name evidence="2" type="ORF">BESB_082730</name>
</gene>
<dbReference type="GeneID" id="40313199"/>
<reference evidence="2 3" key="1">
    <citation type="submission" date="2017-09" db="EMBL/GenBank/DDBJ databases">
        <title>Genome sequencing of Besnoitia besnoiti strain Bb-Ger1.</title>
        <authorList>
            <person name="Schares G."/>
            <person name="Venepally P."/>
            <person name="Lorenzi H.A."/>
        </authorList>
    </citation>
    <scope>NUCLEOTIDE SEQUENCE [LARGE SCALE GENOMIC DNA]</scope>
    <source>
        <strain evidence="2 3">Bb-Ger1</strain>
    </source>
</reference>
<comment type="caution">
    <text evidence="2">The sequence shown here is derived from an EMBL/GenBank/DDBJ whole genome shotgun (WGS) entry which is preliminary data.</text>
</comment>
<feature type="region of interest" description="Disordered" evidence="1">
    <location>
        <begin position="522"/>
        <end position="543"/>
    </location>
</feature>
<keyword evidence="3" id="KW-1185">Reference proteome</keyword>
<evidence type="ECO:0000256" key="1">
    <source>
        <dbReference type="SAM" id="MobiDB-lite"/>
    </source>
</evidence>
<proteinExistence type="predicted"/>
<dbReference type="Proteomes" id="UP000224006">
    <property type="component" value="Chromosome VIII"/>
</dbReference>
<feature type="compositionally biased region" description="Polar residues" evidence="1">
    <location>
        <begin position="239"/>
        <end position="253"/>
    </location>
</feature>
<dbReference type="OrthoDB" id="411182at2759"/>
<evidence type="ECO:0008006" key="4">
    <source>
        <dbReference type="Google" id="ProtNLM"/>
    </source>
</evidence>
<dbReference type="EMBL" id="NWUJ01000009">
    <property type="protein sequence ID" value="PFH33074.1"/>
    <property type="molecule type" value="Genomic_DNA"/>
</dbReference>
<feature type="region of interest" description="Disordered" evidence="1">
    <location>
        <begin position="237"/>
        <end position="279"/>
    </location>
</feature>
<dbReference type="KEGG" id="bbes:BESB_082730"/>